<dbReference type="Proteomes" id="UP000479710">
    <property type="component" value="Unassembled WGS sequence"/>
</dbReference>
<dbReference type="Pfam" id="PF07714">
    <property type="entry name" value="PK_Tyr_Ser-Thr"/>
    <property type="match status" value="1"/>
</dbReference>
<dbReference type="OrthoDB" id="346907at2759"/>
<feature type="domain" description="Protein kinase" evidence="3">
    <location>
        <begin position="115"/>
        <end position="377"/>
    </location>
</feature>
<dbReference type="InterPro" id="IPR008266">
    <property type="entry name" value="Tyr_kinase_AS"/>
</dbReference>
<accession>A0A6G1D9J6</accession>
<dbReference type="InterPro" id="IPR011009">
    <property type="entry name" value="Kinase-like_dom_sf"/>
</dbReference>
<dbReference type="SUPFAM" id="SSF56112">
    <property type="entry name" value="Protein kinase-like (PK-like)"/>
    <property type="match status" value="1"/>
</dbReference>
<dbReference type="PROSITE" id="PS00109">
    <property type="entry name" value="PROTEIN_KINASE_TYR"/>
    <property type="match status" value="1"/>
</dbReference>
<dbReference type="Gene3D" id="1.10.510.10">
    <property type="entry name" value="Transferase(Phosphotransferase) domain 1"/>
    <property type="match status" value="1"/>
</dbReference>
<dbReference type="InterPro" id="IPR000719">
    <property type="entry name" value="Prot_kinase_dom"/>
</dbReference>
<dbReference type="GO" id="GO:0005524">
    <property type="term" value="F:ATP binding"/>
    <property type="evidence" value="ECO:0007669"/>
    <property type="project" value="UniProtKB-KW"/>
</dbReference>
<evidence type="ECO:0000256" key="2">
    <source>
        <dbReference type="ARBA" id="ARBA00022840"/>
    </source>
</evidence>
<dbReference type="GO" id="GO:0007166">
    <property type="term" value="P:cell surface receptor signaling pathway"/>
    <property type="evidence" value="ECO:0007669"/>
    <property type="project" value="InterPro"/>
</dbReference>
<dbReference type="InterPro" id="IPR045274">
    <property type="entry name" value="WAK-like"/>
</dbReference>
<dbReference type="PANTHER" id="PTHR27005">
    <property type="entry name" value="WALL-ASSOCIATED RECEPTOR KINASE-LIKE 21"/>
    <property type="match status" value="1"/>
</dbReference>
<organism evidence="4 5">
    <name type="scientific">Oryza meyeriana var. granulata</name>
    <dbReference type="NCBI Taxonomy" id="110450"/>
    <lineage>
        <taxon>Eukaryota</taxon>
        <taxon>Viridiplantae</taxon>
        <taxon>Streptophyta</taxon>
        <taxon>Embryophyta</taxon>
        <taxon>Tracheophyta</taxon>
        <taxon>Spermatophyta</taxon>
        <taxon>Magnoliopsida</taxon>
        <taxon>Liliopsida</taxon>
        <taxon>Poales</taxon>
        <taxon>Poaceae</taxon>
        <taxon>BOP clade</taxon>
        <taxon>Oryzoideae</taxon>
        <taxon>Oryzeae</taxon>
        <taxon>Oryzinae</taxon>
        <taxon>Oryza</taxon>
        <taxon>Oryza meyeriana</taxon>
    </lineage>
</organism>
<evidence type="ECO:0000313" key="5">
    <source>
        <dbReference type="Proteomes" id="UP000479710"/>
    </source>
</evidence>
<keyword evidence="5" id="KW-1185">Reference proteome</keyword>
<dbReference type="GO" id="GO:0005886">
    <property type="term" value="C:plasma membrane"/>
    <property type="evidence" value="ECO:0007669"/>
    <property type="project" value="TreeGrafter"/>
</dbReference>
<dbReference type="GO" id="GO:0004674">
    <property type="term" value="F:protein serine/threonine kinase activity"/>
    <property type="evidence" value="ECO:0007669"/>
    <property type="project" value="TreeGrafter"/>
</dbReference>
<evidence type="ECO:0000256" key="1">
    <source>
        <dbReference type="ARBA" id="ARBA00022741"/>
    </source>
</evidence>
<dbReference type="InterPro" id="IPR001245">
    <property type="entry name" value="Ser-Thr/Tyr_kinase_cat_dom"/>
</dbReference>
<keyword evidence="2" id="KW-0067">ATP-binding</keyword>
<proteinExistence type="predicted"/>
<evidence type="ECO:0000313" key="4">
    <source>
        <dbReference type="EMBL" id="KAF0909060.1"/>
    </source>
</evidence>
<gene>
    <name evidence="4" type="ORF">E2562_030812</name>
</gene>
<dbReference type="Gene3D" id="3.30.200.20">
    <property type="entry name" value="Phosphorylase Kinase, domain 1"/>
    <property type="match status" value="1"/>
</dbReference>
<dbReference type="PROSITE" id="PS50011">
    <property type="entry name" value="PROTEIN_KINASE_DOM"/>
    <property type="match status" value="1"/>
</dbReference>
<sequence length="413" mass="47005">MGQVFENNAESIEKIADLAVDSLNNSTTKDDRPQMGQVFEKLRNIERGLEMKFAELRKTRIKTLGEIENTLRSTHVGKSVPRASIDAILRDLNKVSTSEALTGETSARVQCAAVHGKVVFLDNGDGSLLLKPSPSPQLGKINEELEKTKSVLLIKMPEEMDEDWKQKFVDEMKLQSTIDHWNISKLVGWCLDDVDAPVLVYEHGVMRLHDALFGDRSQRSEYSFSWKARIAVAAAVGLARLHQLGVVHGDVSTDNILLDDHCFQHSVEARDRTHKFPAKIAGAYGRLLSVVHYKDPRFKTANMAHHKYDDVYHFGVLLTELFTEKKIQMLDDDVLSNFPSGCAHLVEIKELASHCLAPKEINRPDMARVEQRLRKVLEDLQNDHNNKSIYRMDPRLYRMKSCRCLSLYYCNYV</sequence>
<dbReference type="AlphaFoldDB" id="A0A6G1D9J6"/>
<protein>
    <recommendedName>
        <fullName evidence="3">Protein kinase domain-containing protein</fullName>
    </recommendedName>
</protein>
<comment type="caution">
    <text evidence="4">The sequence shown here is derived from an EMBL/GenBank/DDBJ whole genome shotgun (WGS) entry which is preliminary data.</text>
</comment>
<reference evidence="4 5" key="1">
    <citation type="submission" date="2019-11" db="EMBL/GenBank/DDBJ databases">
        <title>Whole genome sequence of Oryza granulata.</title>
        <authorList>
            <person name="Li W."/>
        </authorList>
    </citation>
    <scope>NUCLEOTIDE SEQUENCE [LARGE SCALE GENOMIC DNA]</scope>
    <source>
        <strain evidence="5">cv. Menghai</strain>
        <tissue evidence="4">Leaf</tissue>
    </source>
</reference>
<keyword evidence="1" id="KW-0547">Nucleotide-binding</keyword>
<dbReference type="EMBL" id="SPHZ02000007">
    <property type="protein sequence ID" value="KAF0909060.1"/>
    <property type="molecule type" value="Genomic_DNA"/>
</dbReference>
<name>A0A6G1D9J6_9ORYZ</name>
<dbReference type="PANTHER" id="PTHR27005:SF283">
    <property type="entry name" value="OS02G0633066 PROTEIN"/>
    <property type="match status" value="1"/>
</dbReference>
<evidence type="ECO:0000259" key="3">
    <source>
        <dbReference type="PROSITE" id="PS50011"/>
    </source>
</evidence>